<reference evidence="3" key="1">
    <citation type="submission" date="2017-04" db="EMBL/GenBank/DDBJ databases">
        <authorList>
            <person name="Varghese N."/>
            <person name="Submissions S."/>
        </authorList>
    </citation>
    <scope>NUCLEOTIDE SEQUENCE [LARGE SCALE GENOMIC DNA]</scope>
    <source>
        <strain evidence="3">DSM 4125</strain>
    </source>
</reference>
<keyword evidence="1" id="KW-0812">Transmembrane</keyword>
<proteinExistence type="predicted"/>
<dbReference type="RefSeq" id="WP_085515168.1">
    <property type="nucleotide sequence ID" value="NZ_FXAW01000001.1"/>
</dbReference>
<feature type="transmembrane region" description="Helical" evidence="1">
    <location>
        <begin position="33"/>
        <end position="54"/>
    </location>
</feature>
<dbReference type="AlphaFoldDB" id="A0A1X7I2C6"/>
<dbReference type="Proteomes" id="UP000193804">
    <property type="component" value="Unassembled WGS sequence"/>
</dbReference>
<evidence type="ECO:0000256" key="1">
    <source>
        <dbReference type="SAM" id="Phobius"/>
    </source>
</evidence>
<dbReference type="EMBL" id="FXAW01000001">
    <property type="protein sequence ID" value="SMG08562.1"/>
    <property type="molecule type" value="Genomic_DNA"/>
</dbReference>
<protein>
    <submittedName>
        <fullName evidence="2">Uncharacterized protein</fullName>
    </submittedName>
</protein>
<keyword evidence="1" id="KW-0472">Membrane</keyword>
<dbReference type="OrthoDB" id="9860240at2"/>
<feature type="transmembrane region" description="Helical" evidence="1">
    <location>
        <begin position="5"/>
        <end position="27"/>
    </location>
</feature>
<name>A0A1X7I2C6_9BACT</name>
<accession>A0A1X7I2C6</accession>
<gene>
    <name evidence="2" type="ORF">SAMN05661096_00145</name>
</gene>
<sequence>MNKTFLIRIGITALVFWILDSFLMYLFKEETTLSTQIQESFFKAIAFSVIFGLIMRKKWLRKDKED</sequence>
<evidence type="ECO:0000313" key="3">
    <source>
        <dbReference type="Proteomes" id="UP000193804"/>
    </source>
</evidence>
<evidence type="ECO:0000313" key="2">
    <source>
        <dbReference type="EMBL" id="SMG08562.1"/>
    </source>
</evidence>
<keyword evidence="1" id="KW-1133">Transmembrane helix</keyword>
<organism evidence="2 3">
    <name type="scientific">Marivirga sericea</name>
    <dbReference type="NCBI Taxonomy" id="1028"/>
    <lineage>
        <taxon>Bacteria</taxon>
        <taxon>Pseudomonadati</taxon>
        <taxon>Bacteroidota</taxon>
        <taxon>Cytophagia</taxon>
        <taxon>Cytophagales</taxon>
        <taxon>Marivirgaceae</taxon>
        <taxon>Marivirga</taxon>
    </lineage>
</organism>
<keyword evidence="3" id="KW-1185">Reference proteome</keyword>